<accession>A0AAV4CRD8</accession>
<sequence>MGMLLYFSRLIVAALFSEVNAGAWSLVCCMARWRNFRIIFNTVVIATRFCRQRITLRDLLANPVGRASAISRHSDKTCKMVSSCSPQASYQISITQSRLVDGV</sequence>
<protein>
    <recommendedName>
        <fullName evidence="4">Secreted protein</fullName>
    </recommendedName>
</protein>
<comment type="caution">
    <text evidence="2">The sequence shown here is derived from an EMBL/GenBank/DDBJ whole genome shotgun (WGS) entry which is preliminary data.</text>
</comment>
<evidence type="ECO:0000256" key="1">
    <source>
        <dbReference type="SAM" id="SignalP"/>
    </source>
</evidence>
<evidence type="ECO:0000313" key="2">
    <source>
        <dbReference type="EMBL" id="GFO34459.1"/>
    </source>
</evidence>
<keyword evidence="1" id="KW-0732">Signal</keyword>
<gene>
    <name evidence="2" type="ORF">PoB_006096400</name>
</gene>
<keyword evidence="3" id="KW-1185">Reference proteome</keyword>
<dbReference type="AlphaFoldDB" id="A0AAV4CRD8"/>
<feature type="signal peptide" evidence="1">
    <location>
        <begin position="1"/>
        <end position="21"/>
    </location>
</feature>
<name>A0AAV4CRD8_9GAST</name>
<reference evidence="2 3" key="1">
    <citation type="journal article" date="2021" name="Elife">
        <title>Chloroplast acquisition without the gene transfer in kleptoplastic sea slugs, Plakobranchus ocellatus.</title>
        <authorList>
            <person name="Maeda T."/>
            <person name="Takahashi S."/>
            <person name="Yoshida T."/>
            <person name="Shimamura S."/>
            <person name="Takaki Y."/>
            <person name="Nagai Y."/>
            <person name="Toyoda A."/>
            <person name="Suzuki Y."/>
            <person name="Arimoto A."/>
            <person name="Ishii H."/>
            <person name="Satoh N."/>
            <person name="Nishiyama T."/>
            <person name="Hasebe M."/>
            <person name="Maruyama T."/>
            <person name="Minagawa J."/>
            <person name="Obokata J."/>
            <person name="Shigenobu S."/>
        </authorList>
    </citation>
    <scope>NUCLEOTIDE SEQUENCE [LARGE SCALE GENOMIC DNA]</scope>
</reference>
<evidence type="ECO:0000313" key="3">
    <source>
        <dbReference type="Proteomes" id="UP000735302"/>
    </source>
</evidence>
<organism evidence="2 3">
    <name type="scientific">Plakobranchus ocellatus</name>
    <dbReference type="NCBI Taxonomy" id="259542"/>
    <lineage>
        <taxon>Eukaryota</taxon>
        <taxon>Metazoa</taxon>
        <taxon>Spiralia</taxon>
        <taxon>Lophotrochozoa</taxon>
        <taxon>Mollusca</taxon>
        <taxon>Gastropoda</taxon>
        <taxon>Heterobranchia</taxon>
        <taxon>Euthyneura</taxon>
        <taxon>Panpulmonata</taxon>
        <taxon>Sacoglossa</taxon>
        <taxon>Placobranchoidea</taxon>
        <taxon>Plakobranchidae</taxon>
        <taxon>Plakobranchus</taxon>
    </lineage>
</organism>
<feature type="chain" id="PRO_5043629619" description="Secreted protein" evidence="1">
    <location>
        <begin position="22"/>
        <end position="103"/>
    </location>
</feature>
<proteinExistence type="predicted"/>
<dbReference type="EMBL" id="BLXT01006904">
    <property type="protein sequence ID" value="GFO34459.1"/>
    <property type="molecule type" value="Genomic_DNA"/>
</dbReference>
<evidence type="ECO:0008006" key="4">
    <source>
        <dbReference type="Google" id="ProtNLM"/>
    </source>
</evidence>
<dbReference type="Proteomes" id="UP000735302">
    <property type="component" value="Unassembled WGS sequence"/>
</dbReference>